<keyword evidence="3" id="KW-1185">Reference proteome</keyword>
<sequence length="349" mass="39736">MEGLIGAMKIVSSQLSIGPDRSPASSTPRVVPTIATHDGAFHWDDCLAVWLLRQHPDYLTATIIRTRCQELLNEADVVVDVGGIYDPTNNRFDHHQREFRVFFSPEYQEERMSAAGLVYHHFGREVLRHLFPQVSASRDFEWLYHYIYQYYIRVVDAIDNGRGPLVVPTGQPTPTCLWTDPTSMSCRIERIYRIAGEEGFKTAYKMAGQDLLEWIQYTLHSVVPARRVLVDAFHKAGTRPYLVLSERCDYDPLLHDLEREFGQHFLYVIYPDGNGGTDEAPARIKAVPISRDSFVSRRPLPEAWRGLREDALEKIPGAEGITFVHHTGFTCGTRDLSTAIRVVEALCTE</sequence>
<protein>
    <submittedName>
        <fullName evidence="2">MYG1 protein</fullName>
    </submittedName>
</protein>
<dbReference type="EMBL" id="VDLU01000004">
    <property type="protein sequence ID" value="TNJ26897.1"/>
    <property type="molecule type" value="Genomic_DNA"/>
</dbReference>
<evidence type="ECO:0000313" key="2">
    <source>
        <dbReference type="EMBL" id="TNJ26897.1"/>
    </source>
</evidence>
<dbReference type="AlphaFoldDB" id="A0A4Z1T1R1"/>
<gene>
    <name evidence="2" type="ORF">GMRT_10523</name>
</gene>
<dbReference type="OrthoDB" id="10265310at2759"/>
<dbReference type="Proteomes" id="UP000315496">
    <property type="component" value="Chromosome 4"/>
</dbReference>
<name>A0A4Z1T1R1_GIAMU</name>
<organism evidence="2 3">
    <name type="scientific">Giardia muris</name>
    <dbReference type="NCBI Taxonomy" id="5742"/>
    <lineage>
        <taxon>Eukaryota</taxon>
        <taxon>Metamonada</taxon>
        <taxon>Diplomonadida</taxon>
        <taxon>Hexamitidae</taxon>
        <taxon>Giardiinae</taxon>
        <taxon>Giardia</taxon>
    </lineage>
</organism>
<comment type="similarity">
    <text evidence="1">Belongs to the MYG1 family.</text>
</comment>
<evidence type="ECO:0000256" key="1">
    <source>
        <dbReference type="ARBA" id="ARBA00010105"/>
    </source>
</evidence>
<proteinExistence type="inferred from homology"/>
<dbReference type="GO" id="GO:0005634">
    <property type="term" value="C:nucleus"/>
    <property type="evidence" value="ECO:0007669"/>
    <property type="project" value="TreeGrafter"/>
</dbReference>
<evidence type="ECO:0000313" key="3">
    <source>
        <dbReference type="Proteomes" id="UP000315496"/>
    </source>
</evidence>
<reference evidence="2 3" key="1">
    <citation type="submission" date="2019-05" db="EMBL/GenBank/DDBJ databases">
        <title>The compact genome of Giardia muris reveals important steps in the evolution of intestinal protozoan parasites.</title>
        <authorList>
            <person name="Xu F."/>
            <person name="Jimenez-Gonzalez A."/>
            <person name="Einarsson E."/>
            <person name="Astvaldsson A."/>
            <person name="Peirasmaki D."/>
            <person name="Eckmann L."/>
            <person name="Andersson J.O."/>
            <person name="Svard S.G."/>
            <person name="Jerlstrom-Hultqvist J."/>
        </authorList>
    </citation>
    <scope>NUCLEOTIDE SEQUENCE [LARGE SCALE GENOMIC DNA]</scope>
    <source>
        <strain evidence="2 3">Roberts-Thomson</strain>
    </source>
</reference>
<dbReference type="PANTHER" id="PTHR11215">
    <property type="entry name" value="METAL DEPENDENT HYDROLASE - RELATED"/>
    <property type="match status" value="1"/>
</dbReference>
<dbReference type="InterPro" id="IPR003226">
    <property type="entry name" value="MYG1_exonuclease"/>
</dbReference>
<dbReference type="GO" id="GO:0005737">
    <property type="term" value="C:cytoplasm"/>
    <property type="evidence" value="ECO:0007669"/>
    <property type="project" value="TreeGrafter"/>
</dbReference>
<dbReference type="VEuPathDB" id="GiardiaDB:GMRT_10523"/>
<dbReference type="PANTHER" id="PTHR11215:SF1">
    <property type="entry name" value="MYG1 EXONUCLEASE"/>
    <property type="match status" value="1"/>
</dbReference>
<comment type="caution">
    <text evidence="2">The sequence shown here is derived from an EMBL/GenBank/DDBJ whole genome shotgun (WGS) entry which is preliminary data.</text>
</comment>
<dbReference type="Pfam" id="PF03690">
    <property type="entry name" value="MYG1_exonuc"/>
    <property type="match status" value="1"/>
</dbReference>
<accession>A0A4Z1T1R1</accession>